<dbReference type="BioCyc" id="CAULO:CC3582-MONOMER"/>
<evidence type="ECO:0000256" key="2">
    <source>
        <dbReference type="SAM" id="SignalP"/>
    </source>
</evidence>
<protein>
    <recommendedName>
        <fullName evidence="3">Coenzyme Q-binding protein COQ10 START domain-containing protein</fullName>
    </recommendedName>
</protein>
<keyword evidence="2" id="KW-0732">Signal</keyword>
<dbReference type="PIR" id="D87693">
    <property type="entry name" value="D87693"/>
</dbReference>
<dbReference type="KEGG" id="ccr:CC_3582"/>
<dbReference type="eggNOG" id="COG2867">
    <property type="taxonomic scope" value="Bacteria"/>
</dbReference>
<feature type="chain" id="PRO_5004325512" description="Coenzyme Q-binding protein COQ10 START domain-containing protein" evidence="2">
    <location>
        <begin position="23"/>
        <end position="188"/>
    </location>
</feature>
<comment type="similarity">
    <text evidence="1">Belongs to the ribosome association toxin RatA family.</text>
</comment>
<dbReference type="InterPro" id="IPR023393">
    <property type="entry name" value="START-like_dom_sf"/>
</dbReference>
<dbReference type="EMBL" id="AE005673">
    <property type="protein sequence ID" value="AAK25544.1"/>
    <property type="molecule type" value="Genomic_DNA"/>
</dbReference>
<proteinExistence type="inferred from homology"/>
<dbReference type="SUPFAM" id="SSF55961">
    <property type="entry name" value="Bet v1-like"/>
    <property type="match status" value="1"/>
</dbReference>
<sequence length="188" mass="20441">MRAMRWILPLLLAIGVAAPARAASEWAVKDGSVQVKAHADEQGRAVVRASIEIAAPPSVVFGVILDCGRAARMSPGVKRCRVVSRAADGSEVREHTVKWGFFLPALQSRSRLSLQPDREIRFTCIGGDIRACDGFWRLEPLDGGMRTRVTYDLWATAPYAAPAGLVSSLMRRTVPQSLAALRRECEGG</sequence>
<name>Q9A2H9_CAUVC</name>
<feature type="domain" description="Coenzyme Q-binding protein COQ10 START" evidence="3">
    <location>
        <begin position="53"/>
        <end position="182"/>
    </location>
</feature>
<reference evidence="4 5" key="1">
    <citation type="journal article" date="2001" name="Proc. Natl. Acad. Sci. U.S.A.">
        <title>Complete genome sequence of Caulobacter crescentus.</title>
        <authorList>
            <person name="Nierman W.C."/>
            <person name="Feldblyum T.V."/>
            <person name="Laub M.T."/>
            <person name="Paulsen I.T."/>
            <person name="Nelson K.E."/>
            <person name="Eisen J.A."/>
            <person name="Heidelberg J.F."/>
            <person name="Alley M.R."/>
            <person name="Ohta N."/>
            <person name="Maddock J.R."/>
            <person name="Potocka I."/>
            <person name="Nelson W.C."/>
            <person name="Newton A."/>
            <person name="Stephens C."/>
            <person name="Phadke N.D."/>
            <person name="Ely B."/>
            <person name="DeBoy R.T."/>
            <person name="Dodson R.J."/>
            <person name="Durkin A.S."/>
            <person name="Gwinn M.L."/>
            <person name="Haft D.H."/>
            <person name="Kolonay J.F."/>
            <person name="Smit J."/>
            <person name="Craven M.B."/>
            <person name="Khouri H."/>
            <person name="Shetty J."/>
            <person name="Berry K."/>
            <person name="Utterback T."/>
            <person name="Tran K."/>
            <person name="Wolf A."/>
            <person name="Vamathevan J."/>
            <person name="Ermolaeva M."/>
            <person name="White O."/>
            <person name="Salzberg S.L."/>
            <person name="Venter J.C."/>
            <person name="Shapiro L."/>
            <person name="Fraser C.M."/>
        </authorList>
    </citation>
    <scope>NUCLEOTIDE SEQUENCE [LARGE SCALE GENOMIC DNA]</scope>
    <source>
        <strain evidence="5">ATCC 19089 / CB15</strain>
    </source>
</reference>
<dbReference type="HOGENOM" id="CLU_1412923_0_0_5"/>
<gene>
    <name evidence="4" type="ordered locus">CC_3582</name>
</gene>
<dbReference type="Pfam" id="PF03364">
    <property type="entry name" value="Polyketide_cyc"/>
    <property type="match status" value="1"/>
</dbReference>
<organism evidence="4 5">
    <name type="scientific">Caulobacter vibrioides (strain ATCC 19089 / CIP 103742 / CB 15)</name>
    <name type="common">Caulobacter crescentus</name>
    <dbReference type="NCBI Taxonomy" id="190650"/>
    <lineage>
        <taxon>Bacteria</taxon>
        <taxon>Pseudomonadati</taxon>
        <taxon>Pseudomonadota</taxon>
        <taxon>Alphaproteobacteria</taxon>
        <taxon>Caulobacterales</taxon>
        <taxon>Caulobacteraceae</taxon>
        <taxon>Caulobacter</taxon>
    </lineage>
</organism>
<dbReference type="DNASU" id="943227"/>
<dbReference type="Proteomes" id="UP000001816">
    <property type="component" value="Chromosome"/>
</dbReference>
<dbReference type="InterPro" id="IPR005031">
    <property type="entry name" value="COQ10_START"/>
</dbReference>
<dbReference type="EnsemblBacteria" id="AAK25544">
    <property type="protein sequence ID" value="AAK25544"/>
    <property type="gene ID" value="CC_3582"/>
</dbReference>
<dbReference type="Gene3D" id="3.30.530.20">
    <property type="match status" value="1"/>
</dbReference>
<evidence type="ECO:0000256" key="1">
    <source>
        <dbReference type="ARBA" id="ARBA00008918"/>
    </source>
</evidence>
<accession>Q9A2H9</accession>
<dbReference type="STRING" id="190650.CC_3582"/>
<dbReference type="PATRIC" id="fig|190650.5.peg.3586"/>
<dbReference type="SMR" id="Q9A2H9"/>
<evidence type="ECO:0000259" key="3">
    <source>
        <dbReference type="Pfam" id="PF03364"/>
    </source>
</evidence>
<feature type="signal peptide" evidence="2">
    <location>
        <begin position="1"/>
        <end position="22"/>
    </location>
</feature>
<evidence type="ECO:0000313" key="4">
    <source>
        <dbReference type="EMBL" id="AAK25544.1"/>
    </source>
</evidence>
<dbReference type="AlphaFoldDB" id="Q9A2H9"/>
<keyword evidence="5" id="KW-1185">Reference proteome</keyword>
<evidence type="ECO:0000313" key="5">
    <source>
        <dbReference type="Proteomes" id="UP000001816"/>
    </source>
</evidence>